<dbReference type="PRINTS" id="PR01010">
    <property type="entry name" value="FLGPRINGFLGI"/>
</dbReference>
<reference evidence="7" key="1">
    <citation type="submission" date="2019-02" db="EMBL/GenBank/DDBJ databases">
        <title>Complete genome sequence of Rhodoferax sp. Gr-4.</title>
        <authorList>
            <person name="Jin L."/>
        </authorList>
    </citation>
    <scope>NUCLEOTIDE SEQUENCE [LARGE SCALE GENOMIC DNA]</scope>
    <source>
        <strain evidence="7">Gr-4</strain>
    </source>
</reference>
<comment type="subunit">
    <text evidence="5">The basal body constitutes a major portion of the flagellar organelle and consists of four rings (L,P,S, and M) mounted on a central rod.</text>
</comment>
<proteinExistence type="inferred from homology"/>
<comment type="similarity">
    <text evidence="5">Belongs to the FlgI family.</text>
</comment>
<keyword evidence="6" id="KW-0966">Cell projection</keyword>
<dbReference type="Pfam" id="PF02119">
    <property type="entry name" value="FlgI"/>
    <property type="match status" value="1"/>
</dbReference>
<comment type="function">
    <text evidence="1 5">Assembles around the rod to form the L-ring and probably protects the motor/basal body from shearing forces during rotation.</text>
</comment>
<evidence type="ECO:0000313" key="7">
    <source>
        <dbReference type="Proteomes" id="UP000317365"/>
    </source>
</evidence>
<sequence>MKTPTAIAPHAGQLRSGPQGYARSVLVLTLLSLALCMGLAGTAQAARVKEVAAIEGVRSNQLTGFGLVVGLEGTGDQTTQMPYTTQGLTNYMQQLGMTLTPAALTQLQLKNVASVLVTAQLPAFARPGQLLDINVSSLGNAKSLKGGTLIATPLKGADGEVYALAQGNLIVAGAGAAAGGSKVTVNHLSAGRIPDGAQVERAVPTALQSGPNVNLSLNATDFQTARKVAQAINRRFGNGVAQALDGRTVQVKAPTDPNERVTFLADMEELQVDGSVAAAKVIINSRTGSIVLNQAVSLGPCAIAHGNLSVSISSTPVISQPNALSGGQTVVTEKSSIEIKQEPGKLIQLPAAPQLADVVKALNALGATPQDLLAILQAIKSAGALNAELEVI</sequence>
<dbReference type="GO" id="GO:0030288">
    <property type="term" value="C:outer membrane-bounded periplasmic space"/>
    <property type="evidence" value="ECO:0007669"/>
    <property type="project" value="InterPro"/>
</dbReference>
<accession>A0A515ETW8</accession>
<dbReference type="PANTHER" id="PTHR30381">
    <property type="entry name" value="FLAGELLAR P-RING PERIPLASMIC PROTEIN FLGI"/>
    <property type="match status" value="1"/>
</dbReference>
<evidence type="ECO:0000256" key="1">
    <source>
        <dbReference type="ARBA" id="ARBA00002591"/>
    </source>
</evidence>
<evidence type="ECO:0000256" key="2">
    <source>
        <dbReference type="ARBA" id="ARBA00004117"/>
    </source>
</evidence>
<keyword evidence="6" id="KW-0969">Cilium</keyword>
<keyword evidence="3" id="KW-0732">Signal</keyword>
<comment type="subcellular location">
    <subcellularLocation>
        <location evidence="2 5">Bacterial flagellum basal body</location>
    </subcellularLocation>
</comment>
<dbReference type="GO" id="GO:0005198">
    <property type="term" value="F:structural molecule activity"/>
    <property type="evidence" value="ECO:0007669"/>
    <property type="project" value="InterPro"/>
</dbReference>
<dbReference type="HAMAP" id="MF_00416">
    <property type="entry name" value="FlgI"/>
    <property type="match status" value="1"/>
</dbReference>
<dbReference type="KEGG" id="rhg:EXZ61_19195"/>
<evidence type="ECO:0000313" key="6">
    <source>
        <dbReference type="EMBL" id="QDL56114.1"/>
    </source>
</evidence>
<dbReference type="InterPro" id="IPR001782">
    <property type="entry name" value="Flag_FlgI"/>
</dbReference>
<evidence type="ECO:0000256" key="4">
    <source>
        <dbReference type="ARBA" id="ARBA00023143"/>
    </source>
</evidence>
<evidence type="ECO:0000256" key="3">
    <source>
        <dbReference type="ARBA" id="ARBA00022729"/>
    </source>
</evidence>
<dbReference type="AlphaFoldDB" id="A0A515ETW8"/>
<evidence type="ECO:0000256" key="5">
    <source>
        <dbReference type="HAMAP-Rule" id="MF_00416"/>
    </source>
</evidence>
<keyword evidence="7" id="KW-1185">Reference proteome</keyword>
<organism evidence="6 7">
    <name type="scientific">Rhodoferax aquaticus</name>
    <dbReference type="NCBI Taxonomy" id="2527691"/>
    <lineage>
        <taxon>Bacteria</taxon>
        <taxon>Pseudomonadati</taxon>
        <taxon>Pseudomonadota</taxon>
        <taxon>Betaproteobacteria</taxon>
        <taxon>Burkholderiales</taxon>
        <taxon>Comamonadaceae</taxon>
        <taxon>Rhodoferax</taxon>
    </lineage>
</organism>
<dbReference type="EMBL" id="CP036282">
    <property type="protein sequence ID" value="QDL56114.1"/>
    <property type="molecule type" value="Genomic_DNA"/>
</dbReference>
<dbReference type="Proteomes" id="UP000317365">
    <property type="component" value="Chromosome"/>
</dbReference>
<dbReference type="GO" id="GO:0071973">
    <property type="term" value="P:bacterial-type flagellum-dependent cell motility"/>
    <property type="evidence" value="ECO:0007669"/>
    <property type="project" value="InterPro"/>
</dbReference>
<protein>
    <recommendedName>
        <fullName evidence="5">Flagellar P-ring protein</fullName>
    </recommendedName>
    <alternativeName>
        <fullName evidence="5">Basal body P-ring protein</fullName>
    </alternativeName>
</protein>
<reference evidence="7" key="2">
    <citation type="journal article" date="2020" name="Int. J. Syst. Evol. Microbiol.">
        <title>Genomic insights into a novel species Rhodoferax aquaticus sp. nov., isolated from freshwater.</title>
        <authorList>
            <person name="Li T."/>
            <person name="Zhuo Y."/>
            <person name="Jin C.Z."/>
            <person name="Wu X."/>
            <person name="Ko S.R."/>
            <person name="Jin F.J."/>
            <person name="Ahn C.Y."/>
            <person name="Oh H.M."/>
            <person name="Lee H.G."/>
            <person name="Jin L."/>
        </authorList>
    </citation>
    <scope>NUCLEOTIDE SEQUENCE [LARGE SCALE GENOMIC DNA]</scope>
    <source>
        <strain evidence="7">Gr-4</strain>
    </source>
</reference>
<name>A0A515ETW8_9BURK</name>
<dbReference type="NCBIfam" id="NF003676">
    <property type="entry name" value="PRK05303.1"/>
    <property type="match status" value="1"/>
</dbReference>
<dbReference type="GO" id="GO:0009428">
    <property type="term" value="C:bacterial-type flagellum basal body, distal rod, P ring"/>
    <property type="evidence" value="ECO:0007669"/>
    <property type="project" value="InterPro"/>
</dbReference>
<gene>
    <name evidence="5" type="primary">flgI</name>
    <name evidence="6" type="ORF">EXZ61_19195</name>
</gene>
<keyword evidence="4 5" id="KW-0975">Bacterial flagellum</keyword>
<keyword evidence="6" id="KW-0282">Flagellum</keyword>
<dbReference type="PANTHER" id="PTHR30381:SF0">
    <property type="entry name" value="FLAGELLAR P-RING PROTEIN"/>
    <property type="match status" value="1"/>
</dbReference>